<dbReference type="AlphaFoldDB" id="A0A1X7BNI0"/>
<dbReference type="Proteomes" id="UP000193224">
    <property type="component" value="Unassembled WGS sequence"/>
</dbReference>
<feature type="compositionally biased region" description="Low complexity" evidence="1">
    <location>
        <begin position="10"/>
        <end position="27"/>
    </location>
</feature>
<evidence type="ECO:0000313" key="4">
    <source>
        <dbReference type="Proteomes" id="UP000193224"/>
    </source>
</evidence>
<feature type="region of interest" description="Disordered" evidence="1">
    <location>
        <begin position="1"/>
        <end position="30"/>
    </location>
</feature>
<keyword evidence="2" id="KW-0812">Transmembrane</keyword>
<sequence length="305" mass="32939">MAQRYGGKYSPDGSDGTGPDSGPDRGSFLGARRTRAGGRVNLLFLAPLPLIWSAFGNGPAALALNLAALGLLLLAAWMTREGILAQEAYEARKIARRPGFPRKMAGSLLTGLGLAVAGFAASGGLVAPVVYGVIGTLLHSFAFGLDPMKDKGLEGVDQFQTDRVARAVEKAETHLAAMSDAIIRAGDRQAEARVERFQTSVRDMLRTVENDPRDLTSARKYMGIYLVGARDATVKFADIYARSRDAGARSDYLTLLTDLEENFAAKTQKLLADNHTDLEVEISVLRDRLQREGIRPDAQPTHPNE</sequence>
<proteinExistence type="predicted"/>
<evidence type="ECO:0000256" key="1">
    <source>
        <dbReference type="SAM" id="MobiDB-lite"/>
    </source>
</evidence>
<organism evidence="3 4">
    <name type="scientific">Roseovarius aestuarii</name>
    <dbReference type="NCBI Taxonomy" id="475083"/>
    <lineage>
        <taxon>Bacteria</taxon>
        <taxon>Pseudomonadati</taxon>
        <taxon>Pseudomonadota</taxon>
        <taxon>Alphaproteobacteria</taxon>
        <taxon>Rhodobacterales</taxon>
        <taxon>Roseobacteraceae</taxon>
        <taxon>Roseovarius</taxon>
    </lineage>
</organism>
<keyword evidence="2" id="KW-1133">Transmembrane helix</keyword>
<reference evidence="3 4" key="1">
    <citation type="submission" date="2017-03" db="EMBL/GenBank/DDBJ databases">
        <authorList>
            <person name="Afonso C.L."/>
            <person name="Miller P.J."/>
            <person name="Scott M.A."/>
            <person name="Spackman E."/>
            <person name="Goraichik I."/>
            <person name="Dimitrov K.M."/>
            <person name="Suarez D.L."/>
            <person name="Swayne D.E."/>
        </authorList>
    </citation>
    <scope>NUCLEOTIDE SEQUENCE [LARGE SCALE GENOMIC DNA]</scope>
    <source>
        <strain evidence="3 4">CECT 7745</strain>
    </source>
</reference>
<dbReference type="InterPro" id="IPR018770">
    <property type="entry name" value="ChloroindolylP_hydrolase"/>
</dbReference>
<evidence type="ECO:0000256" key="2">
    <source>
        <dbReference type="SAM" id="Phobius"/>
    </source>
</evidence>
<keyword evidence="4" id="KW-1185">Reference proteome</keyword>
<evidence type="ECO:0008006" key="5">
    <source>
        <dbReference type="Google" id="ProtNLM"/>
    </source>
</evidence>
<feature type="transmembrane region" description="Helical" evidence="2">
    <location>
        <begin position="61"/>
        <end position="79"/>
    </location>
</feature>
<gene>
    <name evidence="3" type="ORF">ROA7745_00951</name>
</gene>
<accession>A0A1X7BNI0</accession>
<evidence type="ECO:0000313" key="3">
    <source>
        <dbReference type="EMBL" id="SMC11141.1"/>
    </source>
</evidence>
<name>A0A1X7BNI0_9RHOB</name>
<dbReference type="RefSeq" id="WP_085799087.1">
    <property type="nucleotide sequence ID" value="NZ_FWXB01000002.1"/>
</dbReference>
<dbReference type="Pfam" id="PF10112">
    <property type="entry name" value="Halogen_Hydrol"/>
    <property type="match status" value="1"/>
</dbReference>
<dbReference type="OrthoDB" id="7375296at2"/>
<feature type="transmembrane region" description="Helical" evidence="2">
    <location>
        <begin position="36"/>
        <end position="55"/>
    </location>
</feature>
<protein>
    <recommendedName>
        <fullName evidence="5">5-bromo-4-chloroindolyl phosphate hydrolysis protein</fullName>
    </recommendedName>
</protein>
<dbReference type="EMBL" id="FWXB01000002">
    <property type="protein sequence ID" value="SMC11141.1"/>
    <property type="molecule type" value="Genomic_DNA"/>
</dbReference>
<keyword evidence="2" id="KW-0472">Membrane</keyword>